<dbReference type="EMBL" id="JANPWZ010000984">
    <property type="protein sequence ID" value="KAJ3569921.1"/>
    <property type="molecule type" value="Genomic_DNA"/>
</dbReference>
<name>A0A9W8TKW1_9PEZI</name>
<keyword evidence="2" id="KW-1185">Reference proteome</keyword>
<organism evidence="1 2">
    <name type="scientific">Xylaria arbuscula</name>
    <dbReference type="NCBI Taxonomy" id="114810"/>
    <lineage>
        <taxon>Eukaryota</taxon>
        <taxon>Fungi</taxon>
        <taxon>Dikarya</taxon>
        <taxon>Ascomycota</taxon>
        <taxon>Pezizomycotina</taxon>
        <taxon>Sordariomycetes</taxon>
        <taxon>Xylariomycetidae</taxon>
        <taxon>Xylariales</taxon>
        <taxon>Xylariaceae</taxon>
        <taxon>Xylaria</taxon>
    </lineage>
</organism>
<dbReference type="Proteomes" id="UP001148614">
    <property type="component" value="Unassembled WGS sequence"/>
</dbReference>
<gene>
    <name evidence="1" type="ORF">NPX13_g5910</name>
</gene>
<reference evidence="1" key="1">
    <citation type="submission" date="2022-07" db="EMBL/GenBank/DDBJ databases">
        <title>Genome Sequence of Xylaria arbuscula.</title>
        <authorList>
            <person name="Buettner E."/>
        </authorList>
    </citation>
    <scope>NUCLEOTIDE SEQUENCE</scope>
    <source>
        <strain evidence="1">VT107</strain>
    </source>
</reference>
<dbReference type="AlphaFoldDB" id="A0A9W8TKW1"/>
<evidence type="ECO:0000313" key="2">
    <source>
        <dbReference type="Proteomes" id="UP001148614"/>
    </source>
</evidence>
<accession>A0A9W8TKW1</accession>
<sequence>MKDGEKEDEVDIDIEIPPGIIQDVLAESQKRKAESDLGSSRSNKTHVSDHCKHGYGVEGFISITGDRAQRLEEYCDWTLVQTKSDRWRSELEAANQCAIDYFLELNSIIQHPQAAINMLVRGGVKPGVALQFVSKSNIDKWWKESQETGTSNV</sequence>
<proteinExistence type="predicted"/>
<protein>
    <submittedName>
        <fullName evidence="1">Uncharacterized protein</fullName>
    </submittedName>
</protein>
<evidence type="ECO:0000313" key="1">
    <source>
        <dbReference type="EMBL" id="KAJ3569921.1"/>
    </source>
</evidence>
<comment type="caution">
    <text evidence="1">The sequence shown here is derived from an EMBL/GenBank/DDBJ whole genome shotgun (WGS) entry which is preliminary data.</text>
</comment>